<protein>
    <submittedName>
        <fullName evidence="1">Uncharacterized protein</fullName>
    </submittedName>
</protein>
<accession>A0A9X9LHV0</accession>
<evidence type="ECO:0000313" key="2">
    <source>
        <dbReference type="Proteomes" id="UP000269945"/>
    </source>
</evidence>
<proteinExistence type="predicted"/>
<sequence>MGLLRTLSDSGTIKCLVTDDKGKAVKPASRSTTWKWLARSASGYVRIRWIHGRAAEACG</sequence>
<organism evidence="1 2">
    <name type="scientific">Gulo gulo</name>
    <name type="common">Wolverine</name>
    <name type="synonym">Gluton</name>
    <dbReference type="NCBI Taxonomy" id="48420"/>
    <lineage>
        <taxon>Eukaryota</taxon>
        <taxon>Metazoa</taxon>
        <taxon>Chordata</taxon>
        <taxon>Craniata</taxon>
        <taxon>Vertebrata</taxon>
        <taxon>Euteleostomi</taxon>
        <taxon>Mammalia</taxon>
        <taxon>Eutheria</taxon>
        <taxon>Laurasiatheria</taxon>
        <taxon>Carnivora</taxon>
        <taxon>Caniformia</taxon>
        <taxon>Musteloidea</taxon>
        <taxon>Mustelidae</taxon>
        <taxon>Guloninae</taxon>
        <taxon>Gulo</taxon>
    </lineage>
</organism>
<dbReference type="AlphaFoldDB" id="A0A9X9LHV0"/>
<gene>
    <name evidence="1" type="ORF">BN2614_LOCUS1</name>
</gene>
<evidence type="ECO:0000313" key="1">
    <source>
        <dbReference type="EMBL" id="VCW68549.1"/>
    </source>
</evidence>
<comment type="caution">
    <text evidence="1">The sequence shown here is derived from an EMBL/GenBank/DDBJ whole genome shotgun (WGS) entry which is preliminary data.</text>
</comment>
<dbReference type="EMBL" id="CYRY02004003">
    <property type="protein sequence ID" value="VCW68549.1"/>
    <property type="molecule type" value="Genomic_DNA"/>
</dbReference>
<reference evidence="1 2" key="1">
    <citation type="submission" date="2018-10" db="EMBL/GenBank/DDBJ databases">
        <authorList>
            <person name="Ekblom R."/>
            <person name="Jareborg N."/>
        </authorList>
    </citation>
    <scope>NUCLEOTIDE SEQUENCE [LARGE SCALE GENOMIC DNA]</scope>
    <source>
        <tissue evidence="1">Muscle</tissue>
    </source>
</reference>
<name>A0A9X9LHV0_GULGU</name>
<keyword evidence="2" id="KW-1185">Reference proteome</keyword>
<dbReference type="Proteomes" id="UP000269945">
    <property type="component" value="Unassembled WGS sequence"/>
</dbReference>